<dbReference type="Gene3D" id="2.60.40.60">
    <property type="entry name" value="Cadherins"/>
    <property type="match status" value="6"/>
</dbReference>
<feature type="domain" description="Cadherin" evidence="15">
    <location>
        <begin position="241"/>
        <end position="348"/>
    </location>
</feature>
<comment type="subcellular location">
    <subcellularLocation>
        <location evidence="1">Cell membrane</location>
        <topology evidence="1">Single-pass type I membrane protein</topology>
    </subcellularLocation>
</comment>
<dbReference type="FunFam" id="2.60.40.60:FF:000007">
    <property type="entry name" value="Protocadherin alpha 2"/>
    <property type="match status" value="1"/>
</dbReference>
<keyword evidence="7" id="KW-0130">Cell adhesion</keyword>
<evidence type="ECO:0000256" key="8">
    <source>
        <dbReference type="ARBA" id="ARBA00022989"/>
    </source>
</evidence>
<evidence type="ECO:0000256" key="14">
    <source>
        <dbReference type="SAM" id="SignalP"/>
    </source>
</evidence>
<dbReference type="PRINTS" id="PR00205">
    <property type="entry name" value="CADHERIN"/>
</dbReference>
<dbReference type="GO" id="GO:0009653">
    <property type="term" value="P:anatomical structure morphogenesis"/>
    <property type="evidence" value="ECO:0007669"/>
    <property type="project" value="UniProtKB-ARBA"/>
</dbReference>
<sequence length="854" mass="94863">MILWKMSAQIVCVLVFIWLRTTHCTTTKYYTYEEDAPGTEIGNLSKDLKIELGQNSQTSFRFMQKTNFSHVHLRQIDGLLTVGESIDREELCPQSLECLITFDIVIFSKDRFQLIHVEIEVMDINDNSPRFPSNESYLEISENVAVGTRFPLDIAVDRDVGINYIQSYQISSNSHFDVEVREEEDGLKYAELILLNGLDREADDFYTIELTAVDGGKPPRTGSMTVNIKVLDFNDNSPTFEHSSLKVELNEDEPLGFLLLKVHASDPDAGINGEVVYGFAEDTSDEIRRVFQIDSFSGSLTLNAAVDYENRKLYELNIQAYDLGLNSVPSTCRVTVEIIDVNDNVPEISIKPMTSMSEGAAYITEAAAEESFVALISTSDRDSGPNGYVRISLHGHDHFRLQQAYGDTFMIVTTTALDRERLPEYNLTVVAEDFGSPPFKTLKQYTIRVSDENDNPPLFSKLVYELAVMENNVPGSYIATVVARDPDLGDNSKVTYKLLDGEVTGGALLSTYVTVDPVSGSLYTARSFDYEAVKQIEVKIEASDSGFPQLSSTALIEIKVVDQNDNSPYITYPVLQNDSADIPIPFNAPSGYISLRVKARDADEGLNGELSYRLIEDDQILFSMHRDTGEIALKYGLSFLCGDVLEIKIAVSDNGRSPRSCNATIRFVVAEMQLADKQSVLVLESSQDAWYNLDVSQVVIIMLGGGCVLLIIAIATVALSCKRNPRDRDSDVKRMTQGHFEKHLLPTHSDEDPDIYQGPKALVSGQNASVQRDSIHFYRETGKDPSKGFPAISTQHFEPVSLWQGDKDNLQISGADQMSVKDSGKGDSDFNDSDSDISGYGCKRTPSIIINTRA</sequence>
<dbReference type="GO" id="GO:0007156">
    <property type="term" value="P:homophilic cell adhesion via plasma membrane adhesion molecules"/>
    <property type="evidence" value="ECO:0007669"/>
    <property type="project" value="InterPro"/>
</dbReference>
<evidence type="ECO:0000256" key="13">
    <source>
        <dbReference type="SAM" id="Phobius"/>
    </source>
</evidence>
<keyword evidence="5" id="KW-0677">Repeat</keyword>
<keyword evidence="6 11" id="KW-0106">Calcium</keyword>
<accession>A0A3B3SIY3</accession>
<evidence type="ECO:0000256" key="6">
    <source>
        <dbReference type="ARBA" id="ARBA00022837"/>
    </source>
</evidence>
<proteinExistence type="predicted"/>
<evidence type="ECO:0000256" key="10">
    <source>
        <dbReference type="ARBA" id="ARBA00023180"/>
    </source>
</evidence>
<feature type="region of interest" description="Disordered" evidence="12">
    <location>
        <begin position="813"/>
        <end position="854"/>
    </location>
</feature>
<keyword evidence="10" id="KW-0325">Glycoprotein</keyword>
<dbReference type="Pfam" id="PF08266">
    <property type="entry name" value="Cadherin_2"/>
    <property type="match status" value="1"/>
</dbReference>
<feature type="chain" id="PRO_5017465702" evidence="14">
    <location>
        <begin position="25"/>
        <end position="854"/>
    </location>
</feature>
<feature type="signal peptide" evidence="14">
    <location>
        <begin position="1"/>
        <end position="24"/>
    </location>
</feature>
<dbReference type="GO" id="GO:0005886">
    <property type="term" value="C:plasma membrane"/>
    <property type="evidence" value="ECO:0007669"/>
    <property type="project" value="UniProtKB-SubCell"/>
</dbReference>
<dbReference type="PANTHER" id="PTHR24028">
    <property type="entry name" value="CADHERIN-87A"/>
    <property type="match status" value="1"/>
</dbReference>
<dbReference type="PROSITE" id="PS50268">
    <property type="entry name" value="CADHERIN_2"/>
    <property type="match status" value="6"/>
</dbReference>
<evidence type="ECO:0000256" key="11">
    <source>
        <dbReference type="PROSITE-ProRule" id="PRU00043"/>
    </source>
</evidence>
<feature type="domain" description="Cadherin" evidence="15">
    <location>
        <begin position="576"/>
        <end position="681"/>
    </location>
</feature>
<feature type="domain" description="Cadherin" evidence="15">
    <location>
        <begin position="355"/>
        <end position="459"/>
    </location>
</feature>
<dbReference type="PANTHER" id="PTHR24028:SF244">
    <property type="entry name" value="PARAXIAL PROTOCADHERIN"/>
    <property type="match status" value="1"/>
</dbReference>
<dbReference type="SMART" id="SM00112">
    <property type="entry name" value="CA"/>
    <property type="match status" value="6"/>
</dbReference>
<dbReference type="FunFam" id="2.60.40.60:FF:000120">
    <property type="entry name" value="Protocadherin 8"/>
    <property type="match status" value="1"/>
</dbReference>
<reference evidence="16" key="1">
    <citation type="submission" date="2025-08" db="UniProtKB">
        <authorList>
            <consortium name="Ensembl"/>
        </authorList>
    </citation>
    <scope>IDENTIFICATION</scope>
</reference>
<reference evidence="16" key="2">
    <citation type="submission" date="2025-09" db="UniProtKB">
        <authorList>
            <consortium name="Ensembl"/>
        </authorList>
    </citation>
    <scope>IDENTIFICATION</scope>
</reference>
<evidence type="ECO:0000256" key="4">
    <source>
        <dbReference type="ARBA" id="ARBA00022729"/>
    </source>
</evidence>
<dbReference type="InterPro" id="IPR050174">
    <property type="entry name" value="Protocadherin/Cadherin-CA"/>
</dbReference>
<dbReference type="Pfam" id="PF00028">
    <property type="entry name" value="Cadherin"/>
    <property type="match status" value="5"/>
</dbReference>
<dbReference type="FunFam" id="2.60.40.60:FF:000003">
    <property type="entry name" value="Protocadherin alpha 2"/>
    <property type="match status" value="1"/>
</dbReference>
<dbReference type="InterPro" id="IPR015919">
    <property type="entry name" value="Cadherin-like_sf"/>
</dbReference>
<keyword evidence="2" id="KW-1003">Cell membrane</keyword>
<dbReference type="PROSITE" id="PS00232">
    <property type="entry name" value="CADHERIN_1"/>
    <property type="match status" value="3"/>
</dbReference>
<dbReference type="FunFam" id="2.60.40.60:FF:000001">
    <property type="entry name" value="Protocadherin alpha 2"/>
    <property type="match status" value="1"/>
</dbReference>
<evidence type="ECO:0000313" key="17">
    <source>
        <dbReference type="Proteomes" id="UP000261540"/>
    </source>
</evidence>
<feature type="domain" description="Cadherin" evidence="15">
    <location>
        <begin position="460"/>
        <end position="570"/>
    </location>
</feature>
<dbReference type="SUPFAM" id="SSF49313">
    <property type="entry name" value="Cadherin-like"/>
    <property type="match status" value="6"/>
</dbReference>
<dbReference type="GO" id="GO:0005509">
    <property type="term" value="F:calcium ion binding"/>
    <property type="evidence" value="ECO:0007669"/>
    <property type="project" value="UniProtKB-UniRule"/>
</dbReference>
<dbReference type="AlphaFoldDB" id="A0A3B3SIY3"/>
<organism evidence="16 17">
    <name type="scientific">Paramormyrops kingsleyae</name>
    <dbReference type="NCBI Taxonomy" id="1676925"/>
    <lineage>
        <taxon>Eukaryota</taxon>
        <taxon>Metazoa</taxon>
        <taxon>Chordata</taxon>
        <taxon>Craniata</taxon>
        <taxon>Vertebrata</taxon>
        <taxon>Euteleostomi</taxon>
        <taxon>Actinopterygii</taxon>
        <taxon>Neopterygii</taxon>
        <taxon>Teleostei</taxon>
        <taxon>Osteoglossocephala</taxon>
        <taxon>Osteoglossomorpha</taxon>
        <taxon>Osteoglossiformes</taxon>
        <taxon>Mormyridae</taxon>
        <taxon>Paramormyrops</taxon>
    </lineage>
</organism>
<keyword evidence="8 13" id="KW-1133">Transmembrane helix</keyword>
<evidence type="ECO:0000259" key="15">
    <source>
        <dbReference type="PROSITE" id="PS50268"/>
    </source>
</evidence>
<protein>
    <submittedName>
        <fullName evidence="16">Protocadherin 8</fullName>
    </submittedName>
</protein>
<dbReference type="Proteomes" id="UP000261540">
    <property type="component" value="Unplaced"/>
</dbReference>
<keyword evidence="3 13" id="KW-0812">Transmembrane</keyword>
<evidence type="ECO:0000256" key="2">
    <source>
        <dbReference type="ARBA" id="ARBA00022475"/>
    </source>
</evidence>
<evidence type="ECO:0000256" key="12">
    <source>
        <dbReference type="SAM" id="MobiDB-lite"/>
    </source>
</evidence>
<dbReference type="InterPro" id="IPR013164">
    <property type="entry name" value="Cadherin_N"/>
</dbReference>
<keyword evidence="17" id="KW-1185">Reference proteome</keyword>
<feature type="domain" description="Cadherin" evidence="15">
    <location>
        <begin position="132"/>
        <end position="240"/>
    </location>
</feature>
<evidence type="ECO:0000313" key="16">
    <source>
        <dbReference type="Ensembl" id="ENSPKIP00000030709.1"/>
    </source>
</evidence>
<dbReference type="FunFam" id="2.60.40.60:FF:000002">
    <property type="entry name" value="Protocadherin alpha 2"/>
    <property type="match status" value="1"/>
</dbReference>
<dbReference type="InterPro" id="IPR002126">
    <property type="entry name" value="Cadherin-like_dom"/>
</dbReference>
<dbReference type="GeneTree" id="ENSGT00940000165888"/>
<keyword evidence="9 13" id="KW-0472">Membrane</keyword>
<feature type="transmembrane region" description="Helical" evidence="13">
    <location>
        <begin position="698"/>
        <end position="719"/>
    </location>
</feature>
<evidence type="ECO:0000256" key="9">
    <source>
        <dbReference type="ARBA" id="ARBA00023136"/>
    </source>
</evidence>
<evidence type="ECO:0000256" key="7">
    <source>
        <dbReference type="ARBA" id="ARBA00022889"/>
    </source>
</evidence>
<evidence type="ECO:0000256" key="5">
    <source>
        <dbReference type="ARBA" id="ARBA00022737"/>
    </source>
</evidence>
<evidence type="ECO:0000256" key="1">
    <source>
        <dbReference type="ARBA" id="ARBA00004251"/>
    </source>
</evidence>
<dbReference type="CDD" id="cd11304">
    <property type="entry name" value="Cadherin_repeat"/>
    <property type="match status" value="6"/>
</dbReference>
<dbReference type="Ensembl" id="ENSPKIT00000011536.1">
    <property type="protein sequence ID" value="ENSPKIP00000030709.1"/>
    <property type="gene ID" value="ENSPKIG00000011474.1"/>
</dbReference>
<name>A0A3B3SIY3_9TELE</name>
<keyword evidence="4 14" id="KW-0732">Signal</keyword>
<feature type="domain" description="Cadherin" evidence="15">
    <location>
        <begin position="33"/>
        <end position="131"/>
    </location>
</feature>
<dbReference type="InterPro" id="IPR020894">
    <property type="entry name" value="Cadherin_CS"/>
</dbReference>
<evidence type="ECO:0000256" key="3">
    <source>
        <dbReference type="ARBA" id="ARBA00022692"/>
    </source>
</evidence>